<evidence type="ECO:0000256" key="1">
    <source>
        <dbReference type="SAM" id="Coils"/>
    </source>
</evidence>
<dbReference type="InParanoid" id="A0A0L0H4X5"/>
<sequence length="1283" mass="145401">MADVESIPANTLTAQNEASELQHKITALATELEQERAARHKAEKEKLDTEKELKRINGVVAKSKDSRALQQCMEENARLKLELEVLSDQKLQNQALKENIHQIVAQSDLQRRQLEEKLASFTSSQNSHGHDSANPPPPYSVIQPATEVTAGLEILRAEVKALETTVRDLRAEKAHLAESLEDATRVVNEFKALEEKRKAAEANQGHTAASGARSWWNRGTGGTANNSGAVPVATKVNTSSETALPLLENKEEHNSVHTGGEVIQSTPGNVPGSTAAATSKWWNRGVTTAAVGPAPENSKEIESLRTERLKLEEQLSASLKETAEMRAQMEELRKISAQTTLATDQTHLLEQRLNATLEEVASWKARAEESESTQKELCHQRDICESRVKELEEQVKSLLDESIQSKIPTDTLKSTTDEVKQATATRETQLLEEVKGSSEDGETETRQRSQLSEQMEVLNPTDAGEVPLQEVGRLAMEEQNALHLHDAQTGKDEQEGQLLSLQTALQTAHRENAEYREALKELESTVKNLRDEMNTFQSTIEDKEAELVKCKLELTQCQNNLKDANARIASLSGVVDDKIKELEGIKHEHERKLIEHTAQASDDVKREELESTVKNLREEMNTFQSTIEDKEAELVKCRLELTQCQNNLNDANARIASLSGVVDDKIKELEEIKHEHERKLIERTAQASDDVKREVEGRKDVEIDLLKKEFERRHNEELKIAEDVLKTELAKVKEEHERTMQDWKSNSEALMKSKADELSDAIKCKQELEVEVGRQNIHKTAADAVIAEKNAEIARLTTKINEMKEANDTQVKSLNAKLEQLQEVSATAEKKVALEVDERVRKQRIELDDKVKKEQKEKQKILSEYEKHKKDFVEMQRKLEREIISKGEELGGSLRKIKTLEQEIASIRTENAKLQDEHKATISDLTRQLEDKQKELTKLREFEVHNRVDVEPLKEQISSLQSRHDILVAELEVARGSLDRAAKSLQDKEDGNRKLKARIDELQTSEATLKKSIARLEKERCDIQAQITPLKERIASLEAARESHVQDVENARADTEVRLNAIETEKARFQSENEILAKKLKQAESEMKILERKSAQIVKDLQKQLSKERKHREFQEDNVEGLVPSQDEKSPSTRNSNMDLSRPTKPVPVGESLGVPKVERLTDDLLHLAQENEMLNKRTKSAEDELRSTSERLHKMTEELEQKSNILRQYILRDHAQKLQPDEKPKVAQTFNLNILSSTSAMQRMDPVVLAQINTKMQKLLEELTSKMIMMEGALKQTETRFT</sequence>
<feature type="compositionally biased region" description="Basic and acidic residues" evidence="2">
    <location>
        <begin position="432"/>
        <end position="447"/>
    </location>
</feature>
<dbReference type="Gene3D" id="1.10.287.1490">
    <property type="match status" value="1"/>
</dbReference>
<dbReference type="Proteomes" id="UP000053201">
    <property type="component" value="Unassembled WGS sequence"/>
</dbReference>
<dbReference type="GO" id="GO:0007076">
    <property type="term" value="P:mitotic chromosome condensation"/>
    <property type="evidence" value="ECO:0007669"/>
    <property type="project" value="TreeGrafter"/>
</dbReference>
<dbReference type="PANTHER" id="PTHR43941">
    <property type="entry name" value="STRUCTURAL MAINTENANCE OF CHROMOSOMES PROTEIN 2"/>
    <property type="match status" value="1"/>
</dbReference>
<dbReference type="GO" id="GO:0000796">
    <property type="term" value="C:condensin complex"/>
    <property type="evidence" value="ECO:0007669"/>
    <property type="project" value="TreeGrafter"/>
</dbReference>
<feature type="region of interest" description="Disordered" evidence="2">
    <location>
        <begin position="199"/>
        <end position="230"/>
    </location>
</feature>
<dbReference type="GeneID" id="27691766"/>
<dbReference type="OrthoDB" id="5583482at2759"/>
<reference evidence="3 4" key="1">
    <citation type="submission" date="2009-08" db="EMBL/GenBank/DDBJ databases">
        <title>The Genome Sequence of Spizellomyces punctatus strain DAOM BR117.</title>
        <authorList>
            <consortium name="The Broad Institute Genome Sequencing Platform"/>
            <person name="Russ C."/>
            <person name="Cuomo C."/>
            <person name="Shea T."/>
            <person name="Young S.K."/>
            <person name="Zeng Q."/>
            <person name="Koehrsen M."/>
            <person name="Haas B."/>
            <person name="Borodovsky M."/>
            <person name="Guigo R."/>
            <person name="Alvarado L."/>
            <person name="Berlin A."/>
            <person name="Bochicchio J."/>
            <person name="Borenstein D."/>
            <person name="Chapman S."/>
            <person name="Chen Z."/>
            <person name="Engels R."/>
            <person name="Freedman E."/>
            <person name="Gellesch M."/>
            <person name="Goldberg J."/>
            <person name="Griggs A."/>
            <person name="Gujja S."/>
            <person name="Heiman D."/>
            <person name="Hepburn T."/>
            <person name="Howarth C."/>
            <person name="Jen D."/>
            <person name="Larson L."/>
            <person name="Lewis B."/>
            <person name="Mehta T."/>
            <person name="Park D."/>
            <person name="Pearson M."/>
            <person name="Roberts A."/>
            <person name="Saif S."/>
            <person name="Shenoy N."/>
            <person name="Sisk P."/>
            <person name="Stolte C."/>
            <person name="Sykes S."/>
            <person name="Thomson T."/>
            <person name="Walk T."/>
            <person name="White J."/>
            <person name="Yandava C."/>
            <person name="Burger G."/>
            <person name="Gray M.W."/>
            <person name="Holland P.W.H."/>
            <person name="King N."/>
            <person name="Lang F.B.F."/>
            <person name="Roger A.J."/>
            <person name="Ruiz-Trillo I."/>
            <person name="Lander E."/>
            <person name="Nusbaum C."/>
        </authorList>
    </citation>
    <scope>NUCLEOTIDE SEQUENCE [LARGE SCALE GENOMIC DNA]</scope>
    <source>
        <strain evidence="3 4">DAOM BR117</strain>
    </source>
</reference>
<feature type="region of interest" description="Disordered" evidence="2">
    <location>
        <begin position="1107"/>
        <end position="1152"/>
    </location>
</feature>
<feature type="coiled-coil region" evidence="1">
    <location>
        <begin position="786"/>
        <end position="942"/>
    </location>
</feature>
<feature type="coiled-coil region" evidence="1">
    <location>
        <begin position="374"/>
        <end position="401"/>
    </location>
</feature>
<feature type="coiled-coil region" evidence="1">
    <location>
        <begin position="715"/>
        <end position="753"/>
    </location>
</feature>
<feature type="region of interest" description="Disordered" evidence="2">
    <location>
        <begin position="409"/>
        <end position="455"/>
    </location>
</feature>
<dbReference type="EMBL" id="KQ257472">
    <property type="protein sequence ID" value="KNC96019.1"/>
    <property type="molecule type" value="Genomic_DNA"/>
</dbReference>
<proteinExistence type="predicted"/>
<dbReference type="GO" id="GO:0000793">
    <property type="term" value="C:condensed chromosome"/>
    <property type="evidence" value="ECO:0007669"/>
    <property type="project" value="TreeGrafter"/>
</dbReference>
<name>A0A0L0H4X5_SPIPD</name>
<dbReference type="PANTHER" id="PTHR43941:SF1">
    <property type="entry name" value="STRUCTURAL MAINTENANCE OF CHROMOSOMES PROTEIN 2"/>
    <property type="match status" value="1"/>
</dbReference>
<organism evidence="3 4">
    <name type="scientific">Spizellomyces punctatus (strain DAOM BR117)</name>
    <dbReference type="NCBI Taxonomy" id="645134"/>
    <lineage>
        <taxon>Eukaryota</taxon>
        <taxon>Fungi</taxon>
        <taxon>Fungi incertae sedis</taxon>
        <taxon>Chytridiomycota</taxon>
        <taxon>Chytridiomycota incertae sedis</taxon>
        <taxon>Chytridiomycetes</taxon>
        <taxon>Spizellomycetales</taxon>
        <taxon>Spizellomycetaceae</taxon>
        <taxon>Spizellomyces</taxon>
    </lineage>
</organism>
<dbReference type="GO" id="GO:0003682">
    <property type="term" value="F:chromatin binding"/>
    <property type="evidence" value="ECO:0007669"/>
    <property type="project" value="TreeGrafter"/>
</dbReference>
<gene>
    <name evidence="3" type="ORF">SPPG_08615</name>
</gene>
<keyword evidence="4" id="KW-1185">Reference proteome</keyword>
<dbReference type="RefSeq" id="XP_016604059.1">
    <property type="nucleotide sequence ID" value="XM_016756762.1"/>
</dbReference>
<feature type="coiled-coil region" evidence="1">
    <location>
        <begin position="1158"/>
        <end position="1206"/>
    </location>
</feature>
<feature type="coiled-coil region" evidence="1">
    <location>
        <begin position="491"/>
        <end position="686"/>
    </location>
</feature>
<evidence type="ECO:0000256" key="2">
    <source>
        <dbReference type="SAM" id="MobiDB-lite"/>
    </source>
</evidence>
<feature type="coiled-coil region" evidence="1">
    <location>
        <begin position="294"/>
        <end position="321"/>
    </location>
</feature>
<evidence type="ECO:0000313" key="3">
    <source>
        <dbReference type="EMBL" id="KNC96019.1"/>
    </source>
</evidence>
<evidence type="ECO:0000313" key="4">
    <source>
        <dbReference type="Proteomes" id="UP000053201"/>
    </source>
</evidence>
<protein>
    <submittedName>
        <fullName evidence="3">Uncharacterized protein</fullName>
    </submittedName>
</protein>
<keyword evidence="1" id="KW-0175">Coiled coil</keyword>
<dbReference type="eggNOG" id="ENOG502R9I3">
    <property type="taxonomic scope" value="Eukaryota"/>
</dbReference>
<accession>A0A0L0H4X5</accession>
<dbReference type="VEuPathDB" id="FungiDB:SPPG_08615"/>
<dbReference type="GO" id="GO:0000785">
    <property type="term" value="C:chromatin"/>
    <property type="evidence" value="ECO:0007669"/>
    <property type="project" value="TreeGrafter"/>
</dbReference>
<feature type="coiled-coil region" evidence="1">
    <location>
        <begin position="18"/>
        <end position="106"/>
    </location>
</feature>
<dbReference type="OMA" id="VQTELYI"/>